<comment type="caution">
    <text evidence="1">The sequence shown here is derived from an EMBL/GenBank/DDBJ whole genome shotgun (WGS) entry which is preliminary data.</text>
</comment>
<dbReference type="EMBL" id="AEEI01000044">
    <property type="protein sequence ID" value="EFM01716.1"/>
    <property type="molecule type" value="Genomic_DNA"/>
</dbReference>
<name>E0NT55_9BACT</name>
<gene>
    <name evidence="1" type="ORF">HMPREF0658_1356</name>
</gene>
<sequence length="80" mass="9165">MKHPLHVLPHFAGARFFILLLGRNMIYLPNDKKARVFLAACNNAKIYTDVLLRKGTDLSMYKRHLCHVQTVSVQDTNADL</sequence>
<accession>E0NT55</accession>
<dbReference type="STRING" id="862515.HMPREF0658_1356"/>
<dbReference type="AlphaFoldDB" id="E0NT55"/>
<evidence type="ECO:0000313" key="1">
    <source>
        <dbReference type="EMBL" id="EFM01716.1"/>
    </source>
</evidence>
<dbReference type="BioCyc" id="PMAR862515-HMP:GMOO-1379-MONOMER"/>
<dbReference type="HOGENOM" id="CLU_2586797_0_0_10"/>
<reference evidence="1" key="1">
    <citation type="submission" date="2010-07" db="EMBL/GenBank/DDBJ databases">
        <authorList>
            <person name="Muzny D."/>
            <person name="Qin X."/>
            <person name="Deng J."/>
            <person name="Jiang H."/>
            <person name="Liu Y."/>
            <person name="Qu J."/>
            <person name="Song X.-Z."/>
            <person name="Zhang L."/>
            <person name="Thornton R."/>
            <person name="Coyle M."/>
            <person name="Francisco L."/>
            <person name="Jackson L."/>
            <person name="Javaid M."/>
            <person name="Korchina V."/>
            <person name="Kovar C."/>
            <person name="Mata R."/>
            <person name="Mathew T."/>
            <person name="Ngo R."/>
            <person name="Nguyen L."/>
            <person name="Nguyen N."/>
            <person name="Okwuonu G."/>
            <person name="Ongeri F."/>
            <person name="Pham C."/>
            <person name="Simmons D."/>
            <person name="Wilczek-Boney K."/>
            <person name="Hale W."/>
            <person name="Jakkamsetti A."/>
            <person name="Pham P."/>
            <person name="Ruth R."/>
            <person name="San Lucas F."/>
            <person name="Warren J."/>
            <person name="Zhang J."/>
            <person name="Zhao Z."/>
            <person name="Zhou C."/>
            <person name="Zhu D."/>
            <person name="Lee S."/>
            <person name="Bess C."/>
            <person name="Blankenburg K."/>
            <person name="Forbes L."/>
            <person name="Fu Q."/>
            <person name="Gubbala S."/>
            <person name="Hirani K."/>
            <person name="Jayaseelan J.C."/>
            <person name="Lara F."/>
            <person name="Munidasa M."/>
            <person name="Palculict T."/>
            <person name="Patil S."/>
            <person name="Pu L.-L."/>
            <person name="Saada N."/>
            <person name="Tang L."/>
            <person name="Weissenberger G."/>
            <person name="Zhu Y."/>
            <person name="Hemphill L."/>
            <person name="Shang Y."/>
            <person name="Youmans B."/>
            <person name="Ayvaz T."/>
            <person name="Ross M."/>
            <person name="Santibanez J."/>
            <person name="Aqrawi P."/>
            <person name="Gross S."/>
            <person name="Joshi V."/>
            <person name="Fowler G."/>
            <person name="Nazareth L."/>
            <person name="Reid J."/>
            <person name="Worley K."/>
            <person name="Petrosino J."/>
            <person name="Highlander S."/>
            <person name="Gibbs R."/>
        </authorList>
    </citation>
    <scope>NUCLEOTIDE SEQUENCE [LARGE SCALE GENOMIC DNA]</scope>
    <source>
        <strain evidence="1">DSM 16973</strain>
    </source>
</reference>
<evidence type="ECO:0000313" key="2">
    <source>
        <dbReference type="Proteomes" id="UP000004394"/>
    </source>
</evidence>
<proteinExistence type="predicted"/>
<dbReference type="Proteomes" id="UP000004394">
    <property type="component" value="Unassembled WGS sequence"/>
</dbReference>
<protein>
    <submittedName>
        <fullName evidence="1">Uncharacterized protein</fullName>
    </submittedName>
</protein>
<organism evidence="1 2">
    <name type="scientific">Hoylesella marshii DSM 16973 = JCM 13450</name>
    <dbReference type="NCBI Taxonomy" id="862515"/>
    <lineage>
        <taxon>Bacteria</taxon>
        <taxon>Pseudomonadati</taxon>
        <taxon>Bacteroidota</taxon>
        <taxon>Bacteroidia</taxon>
        <taxon>Bacteroidales</taxon>
        <taxon>Prevotellaceae</taxon>
        <taxon>Hoylesella</taxon>
    </lineage>
</organism>
<keyword evidence="2" id="KW-1185">Reference proteome</keyword>